<dbReference type="EC" id="2.4.-.-" evidence="2"/>
<evidence type="ECO:0000259" key="1">
    <source>
        <dbReference type="Pfam" id="PF13439"/>
    </source>
</evidence>
<dbReference type="PANTHER" id="PTHR12526:SF595">
    <property type="entry name" value="BLL5217 PROTEIN"/>
    <property type="match status" value="1"/>
</dbReference>
<name>A0A940S7G6_9PROT</name>
<dbReference type="EMBL" id="JAGIZA010000013">
    <property type="protein sequence ID" value="MBP0494920.1"/>
    <property type="molecule type" value="Genomic_DNA"/>
</dbReference>
<dbReference type="GO" id="GO:0016757">
    <property type="term" value="F:glycosyltransferase activity"/>
    <property type="evidence" value="ECO:0007669"/>
    <property type="project" value="UniProtKB-KW"/>
</dbReference>
<dbReference type="Pfam" id="PF13692">
    <property type="entry name" value="Glyco_trans_1_4"/>
    <property type="match status" value="1"/>
</dbReference>
<organism evidence="2 3">
    <name type="scientific">Roseomonas indoligenes</name>
    <dbReference type="NCBI Taxonomy" id="2820811"/>
    <lineage>
        <taxon>Bacteria</taxon>
        <taxon>Pseudomonadati</taxon>
        <taxon>Pseudomonadota</taxon>
        <taxon>Alphaproteobacteria</taxon>
        <taxon>Acetobacterales</taxon>
        <taxon>Roseomonadaceae</taxon>
        <taxon>Roseomonas</taxon>
    </lineage>
</organism>
<keyword evidence="3" id="KW-1185">Reference proteome</keyword>
<keyword evidence="2" id="KW-0328">Glycosyltransferase</keyword>
<dbReference type="SUPFAM" id="SSF53756">
    <property type="entry name" value="UDP-Glycosyltransferase/glycogen phosphorylase"/>
    <property type="match status" value="1"/>
</dbReference>
<feature type="domain" description="Glycosyltransferase subfamily 4-like N-terminal" evidence="1">
    <location>
        <begin position="23"/>
        <end position="139"/>
    </location>
</feature>
<evidence type="ECO:0000313" key="2">
    <source>
        <dbReference type="EMBL" id="MBP0494920.1"/>
    </source>
</evidence>
<dbReference type="Proteomes" id="UP000677537">
    <property type="component" value="Unassembled WGS sequence"/>
</dbReference>
<accession>A0A940S7G6</accession>
<dbReference type="Gene3D" id="3.40.50.2000">
    <property type="entry name" value="Glycogen Phosphorylase B"/>
    <property type="match status" value="2"/>
</dbReference>
<dbReference type="InterPro" id="IPR028098">
    <property type="entry name" value="Glyco_trans_4-like_N"/>
</dbReference>
<evidence type="ECO:0000313" key="3">
    <source>
        <dbReference type="Proteomes" id="UP000677537"/>
    </source>
</evidence>
<dbReference type="AlphaFoldDB" id="A0A940S7G6"/>
<dbReference type="Pfam" id="PF13439">
    <property type="entry name" value="Glyco_transf_4"/>
    <property type="match status" value="1"/>
</dbReference>
<dbReference type="PANTHER" id="PTHR12526">
    <property type="entry name" value="GLYCOSYLTRANSFERASE"/>
    <property type="match status" value="1"/>
</dbReference>
<sequence length="350" mass="36914">MNAAPLTILSVAYPLAPVGPDSVGGAEQVLSTLDHALHAAGHRSIVIAQEGSTTAGTLRPIPRPAGPLDEAATRRAQAETANAIAATLAETPVDAIHLHGIDFHAYLPPPGPPVLATLHLPPGWYTAPALAPVRPRTWLHTVSTAQHAALPPGCTAVLPPIPNGVPVEELATARHAPRSYALTLGRICEEKGQHHALEAAHRAGIPLLIGGAVFPYPAHEQFFADHIRPCLDARRRFLGPLGFTRKRRLLAAARCLLVPSTAPETSSLVAMEAAACGTPVIAFRSGALPEVVEDGVTGFLVNDATEMAEAIPLADTLDRPAIRETARARFSRTRMAASYIALYRQLCATT</sequence>
<reference evidence="2" key="1">
    <citation type="submission" date="2021-03" db="EMBL/GenBank/DDBJ databases">
        <authorList>
            <person name="So Y."/>
        </authorList>
    </citation>
    <scope>NUCLEOTIDE SEQUENCE</scope>
    <source>
        <strain evidence="2">SG15</strain>
    </source>
</reference>
<dbReference type="RefSeq" id="WP_209375721.1">
    <property type="nucleotide sequence ID" value="NZ_JAGIZA010000013.1"/>
</dbReference>
<keyword evidence="2" id="KW-0808">Transferase</keyword>
<proteinExistence type="predicted"/>
<comment type="caution">
    <text evidence="2">The sequence shown here is derived from an EMBL/GenBank/DDBJ whole genome shotgun (WGS) entry which is preliminary data.</text>
</comment>
<protein>
    <submittedName>
        <fullName evidence="2">Glycosyltransferase</fullName>
        <ecNumber evidence="2">2.4.-.-</ecNumber>
    </submittedName>
</protein>
<gene>
    <name evidence="2" type="ORF">J5Y10_19210</name>
</gene>